<sequence length="128" mass="14574">MIIAPKLLYLLWHATTRVQGSFFVELASAFRRFVWGSSRNRLALATLYRPKDLGGMALPDMQMYFLAAQLSQLWTLLHSSEGEALYQLWQAVLHTELPPMHAILTVAPKNSRPAHNPLLIHQKGILNR</sequence>
<dbReference type="AlphaFoldDB" id="A0A974GYG9"/>
<feature type="non-terminal residue" evidence="1">
    <location>
        <position position="128"/>
    </location>
</feature>
<gene>
    <name evidence="1" type="ORF">XELAEV_18003557mg</name>
</gene>
<name>A0A974GYG9_XENLA</name>
<organism evidence="1">
    <name type="scientific">Xenopus laevis</name>
    <name type="common">African clawed frog</name>
    <dbReference type="NCBI Taxonomy" id="8355"/>
    <lineage>
        <taxon>Eukaryota</taxon>
        <taxon>Metazoa</taxon>
        <taxon>Chordata</taxon>
        <taxon>Craniata</taxon>
        <taxon>Vertebrata</taxon>
        <taxon>Euteleostomi</taxon>
        <taxon>Amphibia</taxon>
        <taxon>Batrachia</taxon>
        <taxon>Anura</taxon>
        <taxon>Pipoidea</taxon>
        <taxon>Pipidae</taxon>
        <taxon>Xenopodinae</taxon>
        <taxon>Xenopus</taxon>
        <taxon>Xenopus</taxon>
    </lineage>
</organism>
<accession>A0A974GYG9</accession>
<evidence type="ECO:0000313" key="1">
    <source>
        <dbReference type="EMBL" id="OCT55247.1"/>
    </source>
</evidence>
<dbReference type="Proteomes" id="UP000694892">
    <property type="component" value="Unassembled WGS sequence"/>
</dbReference>
<dbReference type="EMBL" id="KV511508">
    <property type="protein sequence ID" value="OCT55247.1"/>
    <property type="molecule type" value="Genomic_DNA"/>
</dbReference>
<protein>
    <submittedName>
        <fullName evidence="1">Uncharacterized protein</fullName>
    </submittedName>
</protein>
<reference evidence="1" key="1">
    <citation type="submission" date="2016-05" db="EMBL/GenBank/DDBJ databases">
        <title>WGS assembly of Xenopus laevis.</title>
        <authorList>
            <person name="Session A."/>
            <person name="Uno Y."/>
            <person name="Kwon T."/>
            <person name="Chapman J."/>
            <person name="Toyoda A."/>
            <person name="Takahashi S."/>
            <person name="Fukui A."/>
            <person name="Hikosaka A."/>
            <person name="Putnam N."/>
            <person name="Stites J."/>
            <person name="Van Heeringen S."/>
            <person name="Quigley I."/>
            <person name="Heinz S."/>
            <person name="Hellsten U."/>
            <person name="Lyons J."/>
            <person name="Suzuki A."/>
            <person name="Kondo M."/>
            <person name="Ogino H."/>
            <person name="Ochi H."/>
            <person name="Bogdanovic O."/>
            <person name="Lister R."/>
            <person name="Georgiou G."/>
            <person name="Paranjpe S."/>
            <person name="Van Kruijsbergen I."/>
            <person name="Mozaffari S."/>
            <person name="Shu S."/>
            <person name="Schmutz J."/>
            <person name="Jenkins J."/>
            <person name="Grimwood J."/>
            <person name="Carlson J."/>
            <person name="Mitros T."/>
            <person name="Simakov O."/>
            <person name="Heald R."/>
            <person name="Miller K."/>
            <person name="Haudenschild C."/>
            <person name="Kuroki Y."/>
            <person name="Tanaka T."/>
            <person name="Michiue T."/>
            <person name="Watanabe M."/>
            <person name="Kinoshita T."/>
            <person name="Ohta Y."/>
            <person name="Mawaribuchi S."/>
            <person name="Suzuki Y."/>
            <person name="Haramoto Y."/>
            <person name="Yamamoto T."/>
            <person name="Takagi C."/>
            <person name="Kitzman J."/>
            <person name="Shendure J."/>
            <person name="Nakayama T."/>
            <person name="Izutsu Y."/>
            <person name="Robert J."/>
            <person name="Dichmann D."/>
            <person name="Flajnik M."/>
            <person name="Houston D."/>
            <person name="Marcotte E."/>
            <person name="Wallingford J."/>
            <person name="Ito Y."/>
            <person name="Asashima M."/>
            <person name="Ueno N."/>
            <person name="Matsuda Y."/>
            <person name="Jan Veenstra G."/>
            <person name="Fujiyama A."/>
            <person name="Harland R."/>
            <person name="Taira M."/>
            <person name="Rokhsar D.S."/>
        </authorList>
    </citation>
    <scope>NUCLEOTIDE SEQUENCE</scope>
    <source>
        <strain evidence="1">J</strain>
        <tissue evidence="1">Blood</tissue>
    </source>
</reference>
<proteinExistence type="predicted"/>